<proteinExistence type="predicted"/>
<protein>
    <submittedName>
        <fullName evidence="1">Uncharacterized protein</fullName>
    </submittedName>
</protein>
<dbReference type="Proteomes" id="UP000659698">
    <property type="component" value="Unassembled WGS sequence"/>
</dbReference>
<name>A0ABR6VSA4_9BACT</name>
<gene>
    <name evidence="1" type="ORF">H7U12_10050</name>
</gene>
<dbReference type="EMBL" id="JACOAF010000022">
    <property type="protein sequence ID" value="MBC3540026.1"/>
    <property type="molecule type" value="Genomic_DNA"/>
</dbReference>
<organism evidence="1 2">
    <name type="scientific">Rufibacter sediminis</name>
    <dbReference type="NCBI Taxonomy" id="2762756"/>
    <lineage>
        <taxon>Bacteria</taxon>
        <taxon>Pseudomonadati</taxon>
        <taxon>Bacteroidota</taxon>
        <taxon>Cytophagia</taxon>
        <taxon>Cytophagales</taxon>
        <taxon>Hymenobacteraceae</taxon>
        <taxon>Rufibacter</taxon>
    </lineage>
</organism>
<reference evidence="1 2" key="1">
    <citation type="journal article" date="2019" name="Int. J. Syst. Evol. Microbiol.">
        <title>Rufibacter sediminis sp. nov., isolated from freshwater lake sediment.</title>
        <authorList>
            <person name="Qu J.H."/>
            <person name="Zhang L.J."/>
            <person name="Fu Y.H."/>
            <person name="Li H.F."/>
        </authorList>
    </citation>
    <scope>NUCLEOTIDE SEQUENCE [LARGE SCALE GENOMIC DNA]</scope>
    <source>
        <strain evidence="1 2">H-1</strain>
    </source>
</reference>
<evidence type="ECO:0000313" key="1">
    <source>
        <dbReference type="EMBL" id="MBC3540026.1"/>
    </source>
</evidence>
<evidence type="ECO:0000313" key="2">
    <source>
        <dbReference type="Proteomes" id="UP000659698"/>
    </source>
</evidence>
<dbReference type="RefSeq" id="WP_186636868.1">
    <property type="nucleotide sequence ID" value="NZ_JACOAF010000022.1"/>
</dbReference>
<comment type="caution">
    <text evidence="1">The sequence shown here is derived from an EMBL/GenBank/DDBJ whole genome shotgun (WGS) entry which is preliminary data.</text>
</comment>
<sequence length="706" mass="79341">MVFCQNKSVSFLIKWGSFLLLFFVCALDLSAQHLVDVSQLNKRTGVKVQVEGKLIDVKWPAGKNGKGRIIFDLEKSMPLFKSVGMESKDGFKEIAAGLDPAFILTIGKRTLDPKSGGWDVFFDRVPQKPYKSYLLGFDKRSASVSSSGAHTIIRISGMQAASFKGALEITLYTGSPLFNVAAVMTTEADSTAILYDAGLVSKTQVWQNVSWSDVKNTLQTAKVAHGTAARNQEVKYRTIIGQSKEGSIALFPPPHQYFYPLDEAFNLKFTWWGQNYGNLMLGYGIGIRQDPLGDRRFVPWFNAPPKTNQRLNYFCLLNAGSPAAVLEEVKKFTHHDSYVPLPGYKTMASHFHNEFIMDVVLKGLPVPEKPEFKEVFEKAGVNIVHLGEFHGPGHPKGPDEERLKELQALHEQCARLSDNNFLLLPGEEPNNFYGGHWLSFFPKPVNWIMSRKPDMPFVSEHPQYGKVYRIGNKDEMLKLLELENGLAWTAHARTKASTGYPDAYKEEGFFKSETFMGAAWKAIPADLSLPTLSKRVLNLLDDMANWGLKKHVIAESDIFTITEQNEMYAHLNVNYLQLDKVPNFKDGWQPVLDAMRQGKFFVSTGEVLLPEFTVNGKKSGDTAKISSSGKTKIVLSADWTFPLNFAEVVSGDGKEVYRERISLNNTLAFGKKQFEFTVNLANRKWVRLELWDIAANGAFTQQVWLE</sequence>
<keyword evidence="2" id="KW-1185">Reference proteome</keyword>
<accession>A0ABR6VSA4</accession>